<evidence type="ECO:0000259" key="9">
    <source>
        <dbReference type="PROSITE" id="PS51755"/>
    </source>
</evidence>
<evidence type="ECO:0000256" key="1">
    <source>
        <dbReference type="ARBA" id="ARBA00022553"/>
    </source>
</evidence>
<feature type="DNA-binding region" description="OmpR/PhoB-type" evidence="7">
    <location>
        <begin position="124"/>
        <end position="222"/>
    </location>
</feature>
<proteinExistence type="predicted"/>
<dbReference type="PANTHER" id="PTHR48111">
    <property type="entry name" value="REGULATOR OF RPOS"/>
    <property type="match status" value="1"/>
</dbReference>
<evidence type="ECO:0000256" key="2">
    <source>
        <dbReference type="ARBA" id="ARBA00023012"/>
    </source>
</evidence>
<evidence type="ECO:0000313" key="13">
    <source>
        <dbReference type="Proteomes" id="UP000321104"/>
    </source>
</evidence>
<dbReference type="CDD" id="cd00383">
    <property type="entry name" value="trans_reg_C"/>
    <property type="match status" value="1"/>
</dbReference>
<dbReference type="SMART" id="SM00448">
    <property type="entry name" value="REC"/>
    <property type="match status" value="1"/>
</dbReference>
<keyword evidence="12" id="KW-1185">Reference proteome</keyword>
<dbReference type="FunFam" id="1.10.10.10:FF:000052">
    <property type="entry name" value="Cell cycle response regulator"/>
    <property type="match status" value="1"/>
</dbReference>
<keyword evidence="4 7" id="KW-0238">DNA-binding</keyword>
<feature type="modified residue" description="4-aspartylphosphate" evidence="6">
    <location>
        <position position="51"/>
    </location>
</feature>
<feature type="domain" description="Response regulatory" evidence="8">
    <location>
        <begin position="2"/>
        <end position="116"/>
    </location>
</feature>
<dbReference type="GO" id="GO:0000976">
    <property type="term" value="F:transcription cis-regulatory region binding"/>
    <property type="evidence" value="ECO:0007669"/>
    <property type="project" value="TreeGrafter"/>
</dbReference>
<dbReference type="Gene3D" id="1.10.10.10">
    <property type="entry name" value="Winged helix-like DNA-binding domain superfamily/Winged helix DNA-binding domain"/>
    <property type="match status" value="1"/>
</dbReference>
<dbReference type="PROSITE" id="PS50110">
    <property type="entry name" value="RESPONSE_REGULATORY"/>
    <property type="match status" value="1"/>
</dbReference>
<dbReference type="GO" id="GO:0000156">
    <property type="term" value="F:phosphorelay response regulator activity"/>
    <property type="evidence" value="ECO:0007669"/>
    <property type="project" value="TreeGrafter"/>
</dbReference>
<dbReference type="InterPro" id="IPR011006">
    <property type="entry name" value="CheY-like_superfamily"/>
</dbReference>
<dbReference type="EMBL" id="BJXQ01000005">
    <property type="protein sequence ID" value="GEN03068.1"/>
    <property type="molecule type" value="Genomic_DNA"/>
</dbReference>
<dbReference type="SMART" id="SM00862">
    <property type="entry name" value="Trans_reg_C"/>
    <property type="match status" value="1"/>
</dbReference>
<reference evidence="10 12" key="1">
    <citation type="submission" date="2012-11" db="EMBL/GenBank/DDBJ databases">
        <title>Whole genome sequence of Acetobacter indonesiensis 5H-1.</title>
        <authorList>
            <person name="Azuma Y."/>
            <person name="Higashiura N."/>
            <person name="Hirakawa H."/>
            <person name="Matsushita K."/>
        </authorList>
    </citation>
    <scope>NUCLEOTIDE SEQUENCE [LARGE SCALE GENOMIC DNA]</scope>
    <source>
        <strain evidence="10 12">5H-1</strain>
    </source>
</reference>
<evidence type="ECO:0000313" key="10">
    <source>
        <dbReference type="EMBL" id="GAN64192.1"/>
    </source>
</evidence>
<dbReference type="GO" id="GO:0005829">
    <property type="term" value="C:cytosol"/>
    <property type="evidence" value="ECO:0007669"/>
    <property type="project" value="TreeGrafter"/>
</dbReference>
<dbReference type="Pfam" id="PF00486">
    <property type="entry name" value="Trans_reg_C"/>
    <property type="match status" value="1"/>
</dbReference>
<reference evidence="11 13" key="2">
    <citation type="submission" date="2019-07" db="EMBL/GenBank/DDBJ databases">
        <title>Whole genome shotgun sequence of Acetobacter indonesiensis NBRC 16471.</title>
        <authorList>
            <person name="Hosoyama A."/>
            <person name="Uohara A."/>
            <person name="Ohji S."/>
            <person name="Ichikawa N."/>
        </authorList>
    </citation>
    <scope>NUCLEOTIDE SEQUENCE [LARGE SCALE GENOMIC DNA]</scope>
    <source>
        <strain evidence="11 13">NBRC 16471</strain>
    </source>
</reference>
<evidence type="ECO:0000256" key="4">
    <source>
        <dbReference type="ARBA" id="ARBA00023125"/>
    </source>
</evidence>
<dbReference type="AlphaFoldDB" id="A0A6N3T545"/>
<dbReference type="RefSeq" id="WP_084593633.1">
    <property type="nucleotide sequence ID" value="NZ_BAMW01000057.1"/>
</dbReference>
<sequence length="250" mass="27785">MRILFAESDRSSCEKVLAAFADAKLEVDIADSGHHAIEMLRNYPYGAAIIDLIQPDMDGYDIIKKLRSIKIETPIIIVSSIDKPYAKIKALSTGADDYISNKFDADELVARIKALLRRTNNYTQPVVQVGNLVLDFNTQSVSVDGQMVHLTGKEFAILELLALRKGASLSKETLLNHLYGGRDEPDIKIIDVFVCKLRKKLHAAGARDLIATIWGRGYVLNDPKPIQKISISSAKPYIIDNKTQVFSLND</sequence>
<dbReference type="Pfam" id="PF00072">
    <property type="entry name" value="Response_reg"/>
    <property type="match status" value="1"/>
</dbReference>
<evidence type="ECO:0000313" key="12">
    <source>
        <dbReference type="Proteomes" id="UP000032673"/>
    </source>
</evidence>
<dbReference type="GO" id="GO:0006355">
    <property type="term" value="P:regulation of DNA-templated transcription"/>
    <property type="evidence" value="ECO:0007669"/>
    <property type="project" value="InterPro"/>
</dbReference>
<protein>
    <submittedName>
        <fullName evidence="11">DNA-binding response regulator</fullName>
    </submittedName>
    <submittedName>
        <fullName evidence="10">Two component transcriptional regulator CtrA</fullName>
    </submittedName>
</protein>
<dbReference type="EMBL" id="BAMW01000057">
    <property type="protein sequence ID" value="GAN64192.1"/>
    <property type="molecule type" value="Genomic_DNA"/>
</dbReference>
<evidence type="ECO:0000256" key="3">
    <source>
        <dbReference type="ARBA" id="ARBA00023015"/>
    </source>
</evidence>
<evidence type="ECO:0000313" key="11">
    <source>
        <dbReference type="EMBL" id="GEN03068.1"/>
    </source>
</evidence>
<keyword evidence="2" id="KW-0902">Two-component regulatory system</keyword>
<dbReference type="PANTHER" id="PTHR48111:SF22">
    <property type="entry name" value="REGULATOR OF RPOS"/>
    <property type="match status" value="1"/>
</dbReference>
<dbReference type="InterPro" id="IPR001867">
    <property type="entry name" value="OmpR/PhoB-type_DNA-bd"/>
</dbReference>
<dbReference type="Proteomes" id="UP000321104">
    <property type="component" value="Unassembled WGS sequence"/>
</dbReference>
<keyword evidence="3" id="KW-0805">Transcription regulation</keyword>
<comment type="caution">
    <text evidence="11">The sequence shown here is derived from an EMBL/GenBank/DDBJ whole genome shotgun (WGS) entry which is preliminary data.</text>
</comment>
<name>A0A6N3T545_9PROT</name>
<organism evidence="11 13">
    <name type="scientific">Acetobacter indonesiensis</name>
    <dbReference type="NCBI Taxonomy" id="104101"/>
    <lineage>
        <taxon>Bacteria</taxon>
        <taxon>Pseudomonadati</taxon>
        <taxon>Pseudomonadota</taxon>
        <taxon>Alphaproteobacteria</taxon>
        <taxon>Acetobacterales</taxon>
        <taxon>Acetobacteraceae</taxon>
        <taxon>Acetobacter</taxon>
    </lineage>
</organism>
<dbReference type="InterPro" id="IPR036388">
    <property type="entry name" value="WH-like_DNA-bd_sf"/>
</dbReference>
<dbReference type="Gene3D" id="6.10.250.690">
    <property type="match status" value="1"/>
</dbReference>
<evidence type="ECO:0000256" key="6">
    <source>
        <dbReference type="PROSITE-ProRule" id="PRU00169"/>
    </source>
</evidence>
<evidence type="ECO:0000256" key="5">
    <source>
        <dbReference type="ARBA" id="ARBA00023163"/>
    </source>
</evidence>
<feature type="domain" description="OmpR/PhoB-type" evidence="9">
    <location>
        <begin position="124"/>
        <end position="222"/>
    </location>
</feature>
<dbReference type="InterPro" id="IPR001789">
    <property type="entry name" value="Sig_transdc_resp-reg_receiver"/>
</dbReference>
<evidence type="ECO:0000259" key="8">
    <source>
        <dbReference type="PROSITE" id="PS50110"/>
    </source>
</evidence>
<keyword evidence="5" id="KW-0804">Transcription</keyword>
<dbReference type="Proteomes" id="UP000032673">
    <property type="component" value="Unassembled WGS sequence"/>
</dbReference>
<gene>
    <name evidence="10" type="ORF">Abin_060_029</name>
    <name evidence="11" type="ORF">AIN02nite_10930</name>
</gene>
<dbReference type="PROSITE" id="PS51755">
    <property type="entry name" value="OMPR_PHOB"/>
    <property type="match status" value="1"/>
</dbReference>
<accession>A0A6N3T545</accession>
<evidence type="ECO:0000256" key="7">
    <source>
        <dbReference type="PROSITE-ProRule" id="PRU01091"/>
    </source>
</evidence>
<dbReference type="InterPro" id="IPR039420">
    <property type="entry name" value="WalR-like"/>
</dbReference>
<dbReference type="SUPFAM" id="SSF52172">
    <property type="entry name" value="CheY-like"/>
    <property type="match status" value="1"/>
</dbReference>
<dbReference type="GO" id="GO:0032993">
    <property type="term" value="C:protein-DNA complex"/>
    <property type="evidence" value="ECO:0007669"/>
    <property type="project" value="TreeGrafter"/>
</dbReference>
<keyword evidence="1 6" id="KW-0597">Phosphoprotein</keyword>
<dbReference type="Gene3D" id="3.40.50.2300">
    <property type="match status" value="1"/>
</dbReference>